<dbReference type="Proteomes" id="UP001501285">
    <property type="component" value="Unassembled WGS sequence"/>
</dbReference>
<reference evidence="4" key="1">
    <citation type="journal article" date="2019" name="Int. J. Syst. Evol. Microbiol.">
        <title>The Global Catalogue of Microorganisms (GCM) 10K type strain sequencing project: providing services to taxonomists for standard genome sequencing and annotation.</title>
        <authorList>
            <consortium name="The Broad Institute Genomics Platform"/>
            <consortium name="The Broad Institute Genome Sequencing Center for Infectious Disease"/>
            <person name="Wu L."/>
            <person name="Ma J."/>
        </authorList>
    </citation>
    <scope>NUCLEOTIDE SEQUENCE [LARGE SCALE GENOMIC DNA]</scope>
    <source>
        <strain evidence="4">JCM 14283</strain>
    </source>
</reference>
<name>A0ABP5FR47_9MICO</name>
<dbReference type="PANTHER" id="PTHR21240">
    <property type="entry name" value="2-AMINO-3-CARBOXYLMUCONATE-6-SEMIALDEHYDE DECARBOXYLASE"/>
    <property type="match status" value="1"/>
</dbReference>
<dbReference type="Gene3D" id="3.20.20.140">
    <property type="entry name" value="Metal-dependent hydrolases"/>
    <property type="match status" value="1"/>
</dbReference>
<dbReference type="InterPro" id="IPR006680">
    <property type="entry name" value="Amidohydro-rel"/>
</dbReference>
<evidence type="ECO:0000313" key="4">
    <source>
        <dbReference type="Proteomes" id="UP001501285"/>
    </source>
</evidence>
<evidence type="ECO:0000259" key="2">
    <source>
        <dbReference type="Pfam" id="PF04909"/>
    </source>
</evidence>
<sequence>MYADHLTQPWLDCLTAKIPDIQVFDAHTHLGGNDPSGFAAGLDELLDALDAVDGRAAVFPLAEPAGYRDANLACAKAAESSPQRLVAFARITPEERPTELLKEALAAGARGVKLHLSSDDFSLADPRLENVYEIAHERHLPVIVHAGPELPTLGEDPLRVCARWPGLRLILAHCALTDLDRLSYQFADTPNLFVDTSWWTPANVLAAMKLVPPGRILNASDLPYCSPAHATFKTIRCAWQVGLKPDQIASVIGGQFARLIDGATPLDLGPPPAGERAPIGPSLETVATNLLAALESTQRGEDPGVCLTVARHACTVRDDDPQAPALASVVQLLDLYEEHQSRIPKRNQFSPGWDLISAAAFIARTPAAPLP</sequence>
<accession>A0ABP5FR47</accession>
<dbReference type="CDD" id="cd01292">
    <property type="entry name" value="metallo-dependent_hydrolases"/>
    <property type="match status" value="1"/>
</dbReference>
<dbReference type="InterPro" id="IPR032466">
    <property type="entry name" value="Metal_Hydrolase"/>
</dbReference>
<feature type="domain" description="Amidohydrolase-related" evidence="2">
    <location>
        <begin position="43"/>
        <end position="232"/>
    </location>
</feature>
<gene>
    <name evidence="3" type="ORF">GCM10009740_20730</name>
</gene>
<dbReference type="EMBL" id="BAAANB010000021">
    <property type="protein sequence ID" value="GAA2030852.1"/>
    <property type="molecule type" value="Genomic_DNA"/>
</dbReference>
<evidence type="ECO:0000256" key="1">
    <source>
        <dbReference type="ARBA" id="ARBA00023239"/>
    </source>
</evidence>
<keyword evidence="1" id="KW-0456">Lyase</keyword>
<dbReference type="RefSeq" id="WP_343990958.1">
    <property type="nucleotide sequence ID" value="NZ_BAAANB010000021.1"/>
</dbReference>
<organism evidence="3 4">
    <name type="scientific">Terrabacter terrae</name>
    <dbReference type="NCBI Taxonomy" id="318434"/>
    <lineage>
        <taxon>Bacteria</taxon>
        <taxon>Bacillati</taxon>
        <taxon>Actinomycetota</taxon>
        <taxon>Actinomycetes</taxon>
        <taxon>Micrococcales</taxon>
        <taxon>Intrasporangiaceae</taxon>
        <taxon>Terrabacter</taxon>
    </lineage>
</organism>
<dbReference type="InterPro" id="IPR032465">
    <property type="entry name" value="ACMSD"/>
</dbReference>
<proteinExistence type="predicted"/>
<dbReference type="PANTHER" id="PTHR21240:SF28">
    <property type="entry name" value="ISO-OROTATE DECARBOXYLASE (EUROFUNG)"/>
    <property type="match status" value="1"/>
</dbReference>
<dbReference type="Pfam" id="PF04909">
    <property type="entry name" value="Amidohydro_2"/>
    <property type="match status" value="1"/>
</dbReference>
<evidence type="ECO:0000313" key="3">
    <source>
        <dbReference type="EMBL" id="GAA2030852.1"/>
    </source>
</evidence>
<protein>
    <recommendedName>
        <fullName evidence="2">Amidohydrolase-related domain-containing protein</fullName>
    </recommendedName>
</protein>
<dbReference type="SUPFAM" id="SSF51556">
    <property type="entry name" value="Metallo-dependent hydrolases"/>
    <property type="match status" value="1"/>
</dbReference>
<keyword evidence="4" id="KW-1185">Reference proteome</keyword>
<comment type="caution">
    <text evidence="3">The sequence shown here is derived from an EMBL/GenBank/DDBJ whole genome shotgun (WGS) entry which is preliminary data.</text>
</comment>